<evidence type="ECO:0000256" key="5">
    <source>
        <dbReference type="ARBA" id="ARBA00022692"/>
    </source>
</evidence>
<dbReference type="AlphaFoldDB" id="E7N4Q7"/>
<feature type="transmembrane region" description="Helical" evidence="8">
    <location>
        <begin position="275"/>
        <end position="295"/>
    </location>
</feature>
<gene>
    <name evidence="10" type="ORF">HMPREF9555_02002</name>
</gene>
<keyword evidence="11" id="KW-1185">Reference proteome</keyword>
<feature type="transmembrane region" description="Helical" evidence="8">
    <location>
        <begin position="119"/>
        <end position="152"/>
    </location>
</feature>
<evidence type="ECO:0000256" key="8">
    <source>
        <dbReference type="SAM" id="Phobius"/>
    </source>
</evidence>
<evidence type="ECO:0000256" key="7">
    <source>
        <dbReference type="ARBA" id="ARBA00023136"/>
    </source>
</evidence>
<evidence type="ECO:0000259" key="9">
    <source>
        <dbReference type="Pfam" id="PF03600"/>
    </source>
</evidence>
<dbReference type="EMBL" id="AECV01000056">
    <property type="protein sequence ID" value="EFW28835.1"/>
    <property type="molecule type" value="Genomic_DNA"/>
</dbReference>
<evidence type="ECO:0000313" key="11">
    <source>
        <dbReference type="Proteomes" id="UP000004633"/>
    </source>
</evidence>
<feature type="transmembrane region" description="Helical" evidence="8">
    <location>
        <begin position="362"/>
        <end position="380"/>
    </location>
</feature>
<dbReference type="STRING" id="749551.HMPREF9555_02002"/>
<dbReference type="CDD" id="cd01116">
    <property type="entry name" value="P_permease"/>
    <property type="match status" value="1"/>
</dbReference>
<dbReference type="InterPro" id="IPR004680">
    <property type="entry name" value="Cit_transptr-like_dom"/>
</dbReference>
<evidence type="ECO:0000256" key="2">
    <source>
        <dbReference type="ARBA" id="ARBA00009843"/>
    </source>
</evidence>
<feature type="transmembrane region" description="Helical" evidence="8">
    <location>
        <begin position="194"/>
        <end position="216"/>
    </location>
</feature>
<evidence type="ECO:0000256" key="6">
    <source>
        <dbReference type="ARBA" id="ARBA00022989"/>
    </source>
</evidence>
<feature type="transmembrane region" description="Helical" evidence="8">
    <location>
        <begin position="51"/>
        <end position="68"/>
    </location>
</feature>
<reference evidence="10 11" key="1">
    <citation type="submission" date="2010-08" db="EMBL/GenBank/DDBJ databases">
        <authorList>
            <person name="Weinstock G."/>
            <person name="Sodergren E."/>
            <person name="Clifton S."/>
            <person name="Fulton L."/>
            <person name="Fulton B."/>
            <person name="Courtney L."/>
            <person name="Fronick C."/>
            <person name="Harrison M."/>
            <person name="Strong C."/>
            <person name="Farmer C."/>
            <person name="Delahaunty K."/>
            <person name="Markovic C."/>
            <person name="Hall O."/>
            <person name="Minx P."/>
            <person name="Tomlinson C."/>
            <person name="Mitreva M."/>
            <person name="Hou S."/>
            <person name="Chen J."/>
            <person name="Wollam A."/>
            <person name="Pepin K.H."/>
            <person name="Johnson M."/>
            <person name="Bhonagiri V."/>
            <person name="Zhang X."/>
            <person name="Suruliraj S."/>
            <person name="Warren W."/>
            <person name="Chinwalla A."/>
            <person name="Mardis E.R."/>
            <person name="Wilson R.K."/>
        </authorList>
    </citation>
    <scope>NUCLEOTIDE SEQUENCE [LARGE SCALE GENOMIC DNA]</scope>
    <source>
        <strain evidence="10 11">F0399</strain>
    </source>
</reference>
<comment type="caution">
    <text evidence="10">The sequence shown here is derived from an EMBL/GenBank/DDBJ whole genome shotgun (WGS) entry which is preliminary data.</text>
</comment>
<keyword evidence="4" id="KW-1003">Cell membrane</keyword>
<dbReference type="InterPro" id="IPR051475">
    <property type="entry name" value="Diverse_Ion_Transporter"/>
</dbReference>
<evidence type="ECO:0000256" key="4">
    <source>
        <dbReference type="ARBA" id="ARBA00022475"/>
    </source>
</evidence>
<keyword evidence="3" id="KW-0813">Transport</keyword>
<proteinExistence type="inferred from homology"/>
<feature type="transmembrane region" description="Helical" evidence="8">
    <location>
        <begin position="427"/>
        <end position="448"/>
    </location>
</feature>
<feature type="transmembrane region" description="Helical" evidence="8">
    <location>
        <begin position="252"/>
        <end position="269"/>
    </location>
</feature>
<keyword evidence="5 8" id="KW-0812">Transmembrane</keyword>
<keyword evidence="7 8" id="KW-0472">Membrane</keyword>
<dbReference type="Pfam" id="PF03600">
    <property type="entry name" value="CitMHS"/>
    <property type="match status" value="1"/>
</dbReference>
<dbReference type="PRINTS" id="PR00758">
    <property type="entry name" value="ARSENICPUMP"/>
</dbReference>
<protein>
    <submittedName>
        <fullName evidence="10">Citrate transporter</fullName>
    </submittedName>
</protein>
<evidence type="ECO:0000256" key="3">
    <source>
        <dbReference type="ARBA" id="ARBA00022448"/>
    </source>
</evidence>
<keyword evidence="6 8" id="KW-1133">Transmembrane helix</keyword>
<organism evidence="10 11">
    <name type="scientific">Selenomonas artemidis F0399</name>
    <dbReference type="NCBI Taxonomy" id="749551"/>
    <lineage>
        <taxon>Bacteria</taxon>
        <taxon>Bacillati</taxon>
        <taxon>Bacillota</taxon>
        <taxon>Negativicutes</taxon>
        <taxon>Selenomonadales</taxon>
        <taxon>Selenomonadaceae</taxon>
        <taxon>Selenomonas</taxon>
    </lineage>
</organism>
<dbReference type="GO" id="GO:0005886">
    <property type="term" value="C:plasma membrane"/>
    <property type="evidence" value="ECO:0007669"/>
    <property type="project" value="UniProtKB-SubCell"/>
</dbReference>
<comment type="subcellular location">
    <subcellularLocation>
        <location evidence="1">Cell membrane</location>
        <topology evidence="1">Multi-pass membrane protein</topology>
    </subcellularLocation>
</comment>
<comment type="similarity">
    <text evidence="2">Belongs to the CitM (TC 2.A.11) transporter family.</text>
</comment>
<sequence>MNEVACRFGRYAAGSVHITPPAKGGVLMATIAGIIFVVMYMVIVSEKIHRTVAAMIGAVLMMLLGILSQETALHHVDFETLGLLVGMMVLVGVTKETGLFDYVAIKAAKSAKAEPRRILVYLCLITALFSAFLDNVTTVLLMVPVTFSITSILRLDPMPYLLTQIIASNIGGTATLIGDPPNIMIGSAVKELTFVMFIEHLAPIAVICMLAVLFIMERIYHKDLVTTPERREKLMRMDEKTAIRDHALLKRALFVLGLTILGFFTHSFTHIESSLIALTGGFLLLLLAGGSEQLVEKAMHAVEWPTIFFFIGLFIAVGGLIETGIIAELAEYAVAATGGDLTATSMLILWMSAIVSSVLDNIPFVATMIPLIQGMGAMGIEHLEPLWWSLALGACLGGNGTLVGASANLIVAGMASERGVRISFVRYFKIGFPLMLLTIVLSTVYVYLRYLL</sequence>
<dbReference type="Proteomes" id="UP000004633">
    <property type="component" value="Unassembled WGS sequence"/>
</dbReference>
<feature type="transmembrane region" description="Helical" evidence="8">
    <location>
        <begin position="25"/>
        <end position="44"/>
    </location>
</feature>
<dbReference type="GO" id="GO:0015105">
    <property type="term" value="F:arsenite transmembrane transporter activity"/>
    <property type="evidence" value="ECO:0007669"/>
    <property type="project" value="InterPro"/>
</dbReference>
<feature type="transmembrane region" description="Helical" evidence="8">
    <location>
        <begin position="386"/>
        <end position="415"/>
    </location>
</feature>
<dbReference type="PANTHER" id="PTHR43568">
    <property type="entry name" value="P PROTEIN"/>
    <property type="match status" value="1"/>
</dbReference>
<feature type="transmembrane region" description="Helical" evidence="8">
    <location>
        <begin position="80"/>
        <end position="98"/>
    </location>
</feature>
<accession>E7N4Q7</accession>
<feature type="domain" description="Citrate transporter-like" evidence="9">
    <location>
        <begin position="40"/>
        <end position="393"/>
    </location>
</feature>
<feature type="transmembrane region" description="Helical" evidence="8">
    <location>
        <begin position="332"/>
        <end position="350"/>
    </location>
</feature>
<dbReference type="HOGENOM" id="CLU_011920_4_0_9"/>
<feature type="transmembrane region" description="Helical" evidence="8">
    <location>
        <begin position="307"/>
        <end position="326"/>
    </location>
</feature>
<evidence type="ECO:0000256" key="1">
    <source>
        <dbReference type="ARBA" id="ARBA00004651"/>
    </source>
</evidence>
<evidence type="ECO:0000313" key="10">
    <source>
        <dbReference type="EMBL" id="EFW28835.1"/>
    </source>
</evidence>
<dbReference type="PANTHER" id="PTHR43568:SF1">
    <property type="entry name" value="P PROTEIN"/>
    <property type="match status" value="1"/>
</dbReference>
<dbReference type="InterPro" id="IPR000802">
    <property type="entry name" value="Arsenical_pump_ArsB"/>
</dbReference>
<name>E7N4Q7_9FIRM</name>